<evidence type="ECO:0000313" key="1">
    <source>
        <dbReference type="EMBL" id="ATI79888.1"/>
    </source>
</evidence>
<accession>A0A291MYA8</accession>
<organism evidence="1 2">
    <name type="scientific">Sphingobium yanoikuyae</name>
    <name type="common">Sphingomonas yanoikuyae</name>
    <dbReference type="NCBI Taxonomy" id="13690"/>
    <lineage>
        <taxon>Bacteria</taxon>
        <taxon>Pseudomonadati</taxon>
        <taxon>Pseudomonadota</taxon>
        <taxon>Alphaproteobacteria</taxon>
        <taxon>Sphingomonadales</taxon>
        <taxon>Sphingomonadaceae</taxon>
        <taxon>Sphingobium</taxon>
    </lineage>
</organism>
<dbReference type="Proteomes" id="UP000219422">
    <property type="component" value="Chromosome"/>
</dbReference>
<reference evidence="1 2" key="1">
    <citation type="submission" date="2017-10" db="EMBL/GenBank/DDBJ databases">
        <title>Sphingobium yanoikuyae S72.</title>
        <authorList>
            <person name="Sanchez E."/>
            <person name="Bustos P."/>
            <person name="Mendoza P."/>
            <person name="Guo X."/>
            <person name="Mendoza A."/>
        </authorList>
    </citation>
    <scope>NUCLEOTIDE SEQUENCE [LARGE SCALE GENOMIC DNA]</scope>
    <source>
        <strain evidence="1 2">S72</strain>
    </source>
</reference>
<dbReference type="KEGG" id="sya:A6768_07540"/>
<evidence type="ECO:0000313" key="2">
    <source>
        <dbReference type="Proteomes" id="UP000219422"/>
    </source>
</evidence>
<proteinExistence type="predicted"/>
<sequence>MRNHYDIEMTARIKITVFQLCAGSTAVPASTHLVKLVYRLLPRNENAPQNSEKGRMSDVLIAQMGG</sequence>
<dbReference type="AlphaFoldDB" id="A0A291MYA8"/>
<gene>
    <name evidence="1" type="ORF">A6768_07540</name>
</gene>
<protein>
    <submittedName>
        <fullName evidence="1">Uncharacterized protein</fullName>
    </submittedName>
</protein>
<name>A0A291MYA8_SPHYA</name>
<dbReference type="EMBL" id="CP023741">
    <property type="protein sequence ID" value="ATI79888.1"/>
    <property type="molecule type" value="Genomic_DNA"/>
</dbReference>